<name>A0A225VF85_9STRA</name>
<accession>A0A225VF85</accession>
<dbReference type="PANTHER" id="PTHR33050:SF7">
    <property type="entry name" value="RIBONUCLEASE H"/>
    <property type="match status" value="1"/>
</dbReference>
<comment type="caution">
    <text evidence="1">The sequence shown here is derived from an EMBL/GenBank/DDBJ whole genome shotgun (WGS) entry which is preliminary data.</text>
</comment>
<dbReference type="Proteomes" id="UP000198211">
    <property type="component" value="Unassembled WGS sequence"/>
</dbReference>
<evidence type="ECO:0000313" key="1">
    <source>
        <dbReference type="EMBL" id="OWZ03457.1"/>
    </source>
</evidence>
<dbReference type="OrthoDB" id="126233at2759"/>
<dbReference type="InterPro" id="IPR052055">
    <property type="entry name" value="Hepadnavirus_pol/RT"/>
</dbReference>
<protein>
    <submittedName>
        <fullName evidence="1">Uncharacterized protein</fullName>
    </submittedName>
</protein>
<dbReference type="PANTHER" id="PTHR33050">
    <property type="entry name" value="REVERSE TRANSCRIPTASE DOMAIN-CONTAINING PROTEIN"/>
    <property type="match status" value="1"/>
</dbReference>
<sequence length="430" mass="49254">MTAIQNSPAWWRRLGLLVSSYRDAGTIEQEVISNYATRLGLSLAEIVRLRRGEVDNDSRPNKGLDPVRLVNLLQGYPHVDYLSKLHVAGFSRLGFQSGLHTEHPRTTRVHARRQAKGTYLVVNLLMLTKWGDIHCCPFGAVKNKDVDPQVEVRSIHDLSYPESAYTNDHFNFDSAPDIAYTSVVALALRIEALARKHPDVDIKMLKGDVKSAFRHLMLYAMYVHWMGATFRDENTLVVDLAAPFGYILQCIWKGNFMATDADDELLFGYEWIDDHKLIEPERDDRLELAEATLRLSMLAHKRCNVSQWSTKQHALGLSWDTIERTVSVPEGKVMRCLDRVLIILSVEKVTKQQHQKLLGSLRHLTTCLRSAKPFFQQLHTLNEASRRDLFVVQTYSFGRTSRTSPFTILWCATRTKSKIYNSLVRYPNQI</sequence>
<keyword evidence="2" id="KW-1185">Reference proteome</keyword>
<dbReference type="EMBL" id="NBNE01005510">
    <property type="protein sequence ID" value="OWZ03457.1"/>
    <property type="molecule type" value="Genomic_DNA"/>
</dbReference>
<organism evidence="1 2">
    <name type="scientific">Phytophthora megakarya</name>
    <dbReference type="NCBI Taxonomy" id="4795"/>
    <lineage>
        <taxon>Eukaryota</taxon>
        <taxon>Sar</taxon>
        <taxon>Stramenopiles</taxon>
        <taxon>Oomycota</taxon>
        <taxon>Peronosporomycetes</taxon>
        <taxon>Peronosporales</taxon>
        <taxon>Peronosporaceae</taxon>
        <taxon>Phytophthora</taxon>
    </lineage>
</organism>
<dbReference type="AlphaFoldDB" id="A0A225VF85"/>
<evidence type="ECO:0000313" key="2">
    <source>
        <dbReference type="Proteomes" id="UP000198211"/>
    </source>
</evidence>
<reference evidence="2" key="1">
    <citation type="submission" date="2017-03" db="EMBL/GenBank/DDBJ databases">
        <title>Phytopthora megakarya and P. palmivora, two closely related causual agents of cacao black pod achieved similar genome size and gene model numbers by different mechanisms.</title>
        <authorList>
            <person name="Ali S."/>
            <person name="Shao J."/>
            <person name="Larry D.J."/>
            <person name="Kronmiller B."/>
            <person name="Shen D."/>
            <person name="Strem M.D."/>
            <person name="Melnick R.L."/>
            <person name="Guiltinan M.J."/>
            <person name="Tyler B.M."/>
            <person name="Meinhardt L.W."/>
            <person name="Bailey B.A."/>
        </authorList>
    </citation>
    <scope>NUCLEOTIDE SEQUENCE [LARGE SCALE GENOMIC DNA]</scope>
    <source>
        <strain evidence="2">zdho120</strain>
    </source>
</reference>
<gene>
    <name evidence="1" type="ORF">PHMEG_00024810</name>
</gene>
<proteinExistence type="predicted"/>